<feature type="transmembrane region" description="Helical" evidence="1">
    <location>
        <begin position="71"/>
        <end position="95"/>
    </location>
</feature>
<sequence length="97" mass="10858">MIAAQILYGLILVFIGCMWIRFIVDWVQVFARSWSPRGVLLVVLEVVYSLTDPPIKALRRVIPPLRIGNFALDLSFLIVFVGAYIALRLVASLLLSG</sequence>
<keyword evidence="3" id="KW-1185">Reference proteome</keyword>
<gene>
    <name evidence="2" type="ORF">ACFFRI_17780</name>
</gene>
<proteinExistence type="predicted"/>
<dbReference type="Proteomes" id="UP001589750">
    <property type="component" value="Unassembled WGS sequence"/>
</dbReference>
<dbReference type="InterPro" id="IPR003425">
    <property type="entry name" value="CCB3/YggT"/>
</dbReference>
<name>A0ABV5KDU7_9ACTN</name>
<protein>
    <submittedName>
        <fullName evidence="2">YggT family protein</fullName>
    </submittedName>
</protein>
<evidence type="ECO:0000313" key="2">
    <source>
        <dbReference type="EMBL" id="MFB9314913.1"/>
    </source>
</evidence>
<organism evidence="2 3">
    <name type="scientific">Nocardioides plantarum</name>
    <dbReference type="NCBI Taxonomy" id="29299"/>
    <lineage>
        <taxon>Bacteria</taxon>
        <taxon>Bacillati</taxon>
        <taxon>Actinomycetota</taxon>
        <taxon>Actinomycetes</taxon>
        <taxon>Propionibacteriales</taxon>
        <taxon>Nocardioidaceae</taxon>
        <taxon>Nocardioides</taxon>
    </lineage>
</organism>
<comment type="caution">
    <text evidence="2">The sequence shown here is derived from an EMBL/GenBank/DDBJ whole genome shotgun (WGS) entry which is preliminary data.</text>
</comment>
<keyword evidence="1" id="KW-0812">Transmembrane</keyword>
<accession>A0ABV5KDU7</accession>
<keyword evidence="1" id="KW-1133">Transmembrane helix</keyword>
<dbReference type="RefSeq" id="WP_246084146.1">
    <property type="nucleotide sequence ID" value="NZ_JBHMDG010000026.1"/>
</dbReference>
<feature type="transmembrane region" description="Helical" evidence="1">
    <location>
        <begin position="6"/>
        <end position="27"/>
    </location>
</feature>
<reference evidence="2 3" key="1">
    <citation type="submission" date="2024-09" db="EMBL/GenBank/DDBJ databases">
        <authorList>
            <person name="Sun Q."/>
            <person name="Mori K."/>
        </authorList>
    </citation>
    <scope>NUCLEOTIDE SEQUENCE [LARGE SCALE GENOMIC DNA]</scope>
    <source>
        <strain evidence="2 3">JCM 9626</strain>
    </source>
</reference>
<evidence type="ECO:0000256" key="1">
    <source>
        <dbReference type="SAM" id="Phobius"/>
    </source>
</evidence>
<keyword evidence="1" id="KW-0472">Membrane</keyword>
<dbReference type="Pfam" id="PF02325">
    <property type="entry name" value="CCB3_YggT"/>
    <property type="match status" value="1"/>
</dbReference>
<dbReference type="EMBL" id="JBHMDG010000026">
    <property type="protein sequence ID" value="MFB9314913.1"/>
    <property type="molecule type" value="Genomic_DNA"/>
</dbReference>
<evidence type="ECO:0000313" key="3">
    <source>
        <dbReference type="Proteomes" id="UP001589750"/>
    </source>
</evidence>